<sequence>MDIRVYPYGKKHKNFVRILFKKRWLRLFPLAFKCIISVINVNGDRKKTQTCVTDDLDSDIDIENYVERSALFNEDFELLPKGTLTILCEVSYAIFSGQSGAKVWSLLSRMGDTFAQQQVKPFSSREKKDTENKEEMCELVIETMDGDQFIFPTPLSYFQVEGNKYSPFLEVSKSDKVTTTSYRKASRAIIMTEDACDALNSISSKSETDFMSKQGKDRTFC</sequence>
<reference evidence="1" key="1">
    <citation type="submission" date="2020-08" db="EMBL/GenBank/DDBJ databases">
        <title>Multicomponent nature underlies the extraordinary mechanical properties of spider dragline silk.</title>
        <authorList>
            <person name="Kono N."/>
            <person name="Nakamura H."/>
            <person name="Mori M."/>
            <person name="Yoshida Y."/>
            <person name="Ohtoshi R."/>
            <person name="Malay A.D."/>
            <person name="Moran D.A.P."/>
            <person name="Tomita M."/>
            <person name="Numata K."/>
            <person name="Arakawa K."/>
        </authorList>
    </citation>
    <scope>NUCLEOTIDE SEQUENCE</scope>
</reference>
<gene>
    <name evidence="1" type="primary">AVEN_273243_1</name>
    <name evidence="1" type="ORF">TNIN_167171</name>
</gene>
<dbReference type="AlphaFoldDB" id="A0A8X7BRN0"/>
<comment type="caution">
    <text evidence="1">The sequence shown here is derived from an EMBL/GenBank/DDBJ whole genome shotgun (WGS) entry which is preliminary data.</text>
</comment>
<dbReference type="OrthoDB" id="6454083at2759"/>
<evidence type="ECO:0000313" key="2">
    <source>
        <dbReference type="Proteomes" id="UP000886998"/>
    </source>
</evidence>
<evidence type="ECO:0000313" key="1">
    <source>
        <dbReference type="EMBL" id="GFY42211.1"/>
    </source>
</evidence>
<protein>
    <submittedName>
        <fullName evidence="1">BTB domain-containing protein</fullName>
    </submittedName>
</protein>
<organism evidence="1 2">
    <name type="scientific">Trichonephila inaurata madagascariensis</name>
    <dbReference type="NCBI Taxonomy" id="2747483"/>
    <lineage>
        <taxon>Eukaryota</taxon>
        <taxon>Metazoa</taxon>
        <taxon>Ecdysozoa</taxon>
        <taxon>Arthropoda</taxon>
        <taxon>Chelicerata</taxon>
        <taxon>Arachnida</taxon>
        <taxon>Araneae</taxon>
        <taxon>Araneomorphae</taxon>
        <taxon>Entelegynae</taxon>
        <taxon>Araneoidea</taxon>
        <taxon>Nephilidae</taxon>
        <taxon>Trichonephila</taxon>
        <taxon>Trichonephila inaurata</taxon>
    </lineage>
</organism>
<keyword evidence="2" id="KW-1185">Reference proteome</keyword>
<dbReference type="SUPFAM" id="SSF49599">
    <property type="entry name" value="TRAF domain-like"/>
    <property type="match status" value="1"/>
</dbReference>
<dbReference type="Proteomes" id="UP000886998">
    <property type="component" value="Unassembled WGS sequence"/>
</dbReference>
<dbReference type="EMBL" id="BMAV01002958">
    <property type="protein sequence ID" value="GFY42211.1"/>
    <property type="molecule type" value="Genomic_DNA"/>
</dbReference>
<name>A0A8X7BRN0_9ARAC</name>
<accession>A0A8X7BRN0</accession>
<proteinExistence type="predicted"/>